<name>A0A4S2MZN2_9PEZI</name>
<proteinExistence type="predicted"/>
<accession>A0A4S2MZN2</accession>
<reference evidence="2 3" key="1">
    <citation type="submission" date="2019-04" db="EMBL/GenBank/DDBJ databases">
        <title>Comparative genomics and transcriptomics to analyze fruiting body development in filamentous ascomycetes.</title>
        <authorList>
            <consortium name="DOE Joint Genome Institute"/>
            <person name="Lutkenhaus R."/>
            <person name="Traeger S."/>
            <person name="Breuer J."/>
            <person name="Kuo A."/>
            <person name="Lipzen A."/>
            <person name="Pangilinan J."/>
            <person name="Dilworth D."/>
            <person name="Sandor L."/>
            <person name="Poggeler S."/>
            <person name="Barry K."/>
            <person name="Grigoriev I.V."/>
            <person name="Nowrousian M."/>
        </authorList>
    </citation>
    <scope>NUCLEOTIDE SEQUENCE [LARGE SCALE GENOMIC DNA]</scope>
    <source>
        <strain evidence="2 3">CBS 389.68</strain>
    </source>
</reference>
<evidence type="ECO:0000256" key="1">
    <source>
        <dbReference type="SAM" id="MobiDB-lite"/>
    </source>
</evidence>
<protein>
    <submittedName>
        <fullName evidence="2">Uncharacterized protein</fullName>
    </submittedName>
</protein>
<sequence>MASQTSLRPLHDHQHQCASPSSQIHDLRQPPVHASPPPNSRVPNIKKTRPFKVRIILSLPDVTFRVPAIARLSESSCPREPRTPGLATTGADICSQQSKYTAIITCHASRAPGHRRSAGSTRKAQTAALCSRSCSRALTGAYHFAASVTNPCSGFISSIVSPDIRTPETHSTLRRCDRMGLAYTDCVLTVMVGLVVQS</sequence>
<evidence type="ECO:0000313" key="2">
    <source>
        <dbReference type="EMBL" id="TGZ82282.1"/>
    </source>
</evidence>
<gene>
    <name evidence="2" type="ORF">EX30DRAFT_340162</name>
</gene>
<organism evidence="2 3">
    <name type="scientific">Ascodesmis nigricans</name>
    <dbReference type="NCBI Taxonomy" id="341454"/>
    <lineage>
        <taxon>Eukaryota</taxon>
        <taxon>Fungi</taxon>
        <taxon>Dikarya</taxon>
        <taxon>Ascomycota</taxon>
        <taxon>Pezizomycotina</taxon>
        <taxon>Pezizomycetes</taxon>
        <taxon>Pezizales</taxon>
        <taxon>Ascodesmidaceae</taxon>
        <taxon>Ascodesmis</taxon>
    </lineage>
</organism>
<dbReference type="InParanoid" id="A0A4S2MZN2"/>
<dbReference type="AlphaFoldDB" id="A0A4S2MZN2"/>
<feature type="region of interest" description="Disordered" evidence="1">
    <location>
        <begin position="1"/>
        <end position="46"/>
    </location>
</feature>
<keyword evidence="3" id="KW-1185">Reference proteome</keyword>
<dbReference type="EMBL" id="ML220116">
    <property type="protein sequence ID" value="TGZ82282.1"/>
    <property type="molecule type" value="Genomic_DNA"/>
</dbReference>
<dbReference type="Proteomes" id="UP000298138">
    <property type="component" value="Unassembled WGS sequence"/>
</dbReference>
<evidence type="ECO:0000313" key="3">
    <source>
        <dbReference type="Proteomes" id="UP000298138"/>
    </source>
</evidence>